<keyword evidence="2" id="KW-1185">Reference proteome</keyword>
<dbReference type="EMBL" id="DF820456">
    <property type="protein sequence ID" value="GAK50685.1"/>
    <property type="molecule type" value="Genomic_DNA"/>
</dbReference>
<accession>A0A0S6VT49</accession>
<sequence>MPSYQNAEITVIAEELGLDVQTHIERLEDKLHLKRAFLSHLIEEDDWAFIVKTHAFLEAAFTHFLAEYFQEDNLTAIFARIELGNKQTGKVAFAKAIGILTEDERHLLTQFSELRNTVVHDIANVYFSLETYAQSLQNTTQRNNFIRAFTYWQTSNNFSKRFETLSQELVIKKPKVSIFLSISALIEHLFDRPKDIERKKTLQGKLKALRDEMDRIIISER</sequence>
<reference evidence="1" key="1">
    <citation type="journal article" date="2015" name="PeerJ">
        <title>First genomic representation of candidate bacterial phylum KSB3 points to enhanced environmental sensing as a trigger of wastewater bulking.</title>
        <authorList>
            <person name="Sekiguchi Y."/>
            <person name="Ohashi A."/>
            <person name="Parks D.H."/>
            <person name="Yamauchi T."/>
            <person name="Tyson G.W."/>
            <person name="Hugenholtz P."/>
        </authorList>
    </citation>
    <scope>NUCLEOTIDE SEQUENCE [LARGE SCALE GENOMIC DNA]</scope>
</reference>
<protein>
    <submittedName>
        <fullName evidence="1">Uncharacterized protein</fullName>
    </submittedName>
</protein>
<name>A0A0S6VT49_9BACT</name>
<dbReference type="SUPFAM" id="SSF158668">
    <property type="entry name" value="MtlR-like"/>
    <property type="match status" value="1"/>
</dbReference>
<dbReference type="Proteomes" id="UP000030700">
    <property type="component" value="Unassembled WGS sequence"/>
</dbReference>
<dbReference type="HOGENOM" id="CLU_1347952_0_0_0"/>
<dbReference type="AlphaFoldDB" id="A0A0S6VT49"/>
<dbReference type="Gene3D" id="1.20.120.330">
    <property type="entry name" value="Nucleotidyltransferases domain 2"/>
    <property type="match status" value="1"/>
</dbReference>
<dbReference type="InterPro" id="IPR038026">
    <property type="entry name" value="MtlR-like_sf"/>
</dbReference>
<proteinExistence type="predicted"/>
<organism evidence="1">
    <name type="scientific">Candidatus Moduliflexus flocculans</name>
    <dbReference type="NCBI Taxonomy" id="1499966"/>
    <lineage>
        <taxon>Bacteria</taxon>
        <taxon>Candidatus Moduliflexota</taxon>
        <taxon>Candidatus Moduliflexia</taxon>
        <taxon>Candidatus Moduliflexales</taxon>
        <taxon>Candidatus Moduliflexaceae</taxon>
    </lineage>
</organism>
<evidence type="ECO:0000313" key="2">
    <source>
        <dbReference type="Proteomes" id="UP000030700"/>
    </source>
</evidence>
<evidence type="ECO:0000313" key="1">
    <source>
        <dbReference type="EMBL" id="GAK50685.1"/>
    </source>
</evidence>
<gene>
    <name evidence="1" type="ORF">U14_01918</name>
</gene>